<evidence type="ECO:0000313" key="2">
    <source>
        <dbReference type="EMBL" id="MBW81627.1"/>
    </source>
</evidence>
<organism evidence="2">
    <name type="scientific">Rhizophora mucronata</name>
    <name type="common">Asiatic mangrove</name>
    <dbReference type="NCBI Taxonomy" id="61149"/>
    <lineage>
        <taxon>Eukaryota</taxon>
        <taxon>Viridiplantae</taxon>
        <taxon>Streptophyta</taxon>
        <taxon>Embryophyta</taxon>
        <taxon>Tracheophyta</taxon>
        <taxon>Spermatophyta</taxon>
        <taxon>Magnoliopsida</taxon>
        <taxon>eudicotyledons</taxon>
        <taxon>Gunneridae</taxon>
        <taxon>Pentapetalae</taxon>
        <taxon>rosids</taxon>
        <taxon>fabids</taxon>
        <taxon>Malpighiales</taxon>
        <taxon>Rhizophoraceae</taxon>
        <taxon>Rhizophora</taxon>
    </lineage>
</organism>
<dbReference type="EMBL" id="GGEC01001144">
    <property type="protein sequence ID" value="MBW81627.1"/>
    <property type="molecule type" value="Transcribed_RNA"/>
</dbReference>
<proteinExistence type="predicted"/>
<reference evidence="2" key="1">
    <citation type="submission" date="2018-02" db="EMBL/GenBank/DDBJ databases">
        <title>Rhizophora mucronata_Transcriptome.</title>
        <authorList>
            <person name="Meera S.P."/>
            <person name="Sreeshan A."/>
            <person name="Augustine A."/>
        </authorList>
    </citation>
    <scope>NUCLEOTIDE SEQUENCE</scope>
    <source>
        <tissue evidence="2">Leaf</tissue>
    </source>
</reference>
<sequence>MKINSSDSQNLNRKSRSSIL</sequence>
<name>A0A2P2IK90_RHIMU</name>
<accession>A0A2P2IK90</accession>
<feature type="region of interest" description="Disordered" evidence="1">
    <location>
        <begin position="1"/>
        <end position="20"/>
    </location>
</feature>
<dbReference type="AlphaFoldDB" id="A0A2P2IK90"/>
<feature type="compositionally biased region" description="Polar residues" evidence="1">
    <location>
        <begin position="1"/>
        <end position="12"/>
    </location>
</feature>
<evidence type="ECO:0000256" key="1">
    <source>
        <dbReference type="SAM" id="MobiDB-lite"/>
    </source>
</evidence>
<protein>
    <submittedName>
        <fullName evidence="2">Uncharacterized protein</fullName>
    </submittedName>
</protein>